<keyword evidence="3" id="KW-0479">Metal-binding</keyword>
<dbReference type="PANTHER" id="PTHR30548:SF5">
    <property type="entry name" value="SUBUNIT OF OXYGEN-SENSITIVE 2-HYDROXYISOCAPROYL-COA DEHYDRATASE"/>
    <property type="match status" value="1"/>
</dbReference>
<comment type="caution">
    <text evidence="7">The sequence shown here is derived from an EMBL/GenBank/DDBJ whole genome shotgun (WGS) entry which is preliminary data.</text>
</comment>
<comment type="cofactor">
    <cofactor evidence="1">
        <name>[4Fe-4S] cluster</name>
        <dbReference type="ChEBI" id="CHEBI:49883"/>
    </cofactor>
</comment>
<evidence type="ECO:0000313" key="8">
    <source>
        <dbReference type="Proteomes" id="UP001501510"/>
    </source>
</evidence>
<dbReference type="Gene3D" id="1.20.1270.370">
    <property type="match status" value="1"/>
</dbReference>
<dbReference type="Gene3D" id="3.40.50.11890">
    <property type="match status" value="1"/>
</dbReference>
<keyword evidence="5" id="KW-0411">Iron-sulfur</keyword>
<proteinExistence type="inferred from homology"/>
<name>A0ABN1JAC6_9CLOT</name>
<evidence type="ECO:0000256" key="1">
    <source>
        <dbReference type="ARBA" id="ARBA00001966"/>
    </source>
</evidence>
<sequence length="375" mass="43313">MSNIKDILIKLENITKNPKKIVEDYKEKTGNKVIGCFPVYTPEEIVYAADMLPMGIWGGDVDVRLAKQYYPAFCCSIMQSCMEFGLKGVYDGLSAVIIPGMCDTLNCMGQNWKFAIKNIPFISLVHPQNRKLEGGVEYLVSEYKHVKEKIEEIRGKEITEEELQNSIEIYNEHRKTMREFVRQAADHSNTINNYERNLVIKSGFFMRKDEHTKIVKELNELLVSMKEEKYDGKKILVSGILLDSKEILDIFEENKLRIVADDLAQESRQFRTDVPEGKNALDRLARQWSNIEGCSLAYDPKKIRGSMIAKEAKEKDVDGVVFAMMKFCDPEEYDYPIVKKDIEKEDIITTEIEVDQQNKSTEQIRTRIQTFSEIL</sequence>
<feature type="coiled-coil region" evidence="6">
    <location>
        <begin position="177"/>
        <end position="228"/>
    </location>
</feature>
<keyword evidence="6" id="KW-0175">Coiled coil</keyword>
<dbReference type="Proteomes" id="UP001501510">
    <property type="component" value="Unassembled WGS sequence"/>
</dbReference>
<protein>
    <submittedName>
        <fullName evidence="7">2-hydroxyacyl-CoA dehydratase family protein</fullName>
    </submittedName>
</protein>
<dbReference type="RefSeq" id="WP_343758320.1">
    <property type="nucleotide sequence ID" value="NZ_BAAACG010000003.1"/>
</dbReference>
<accession>A0ABN1JAC6</accession>
<evidence type="ECO:0000256" key="3">
    <source>
        <dbReference type="ARBA" id="ARBA00022723"/>
    </source>
</evidence>
<evidence type="ECO:0000256" key="2">
    <source>
        <dbReference type="ARBA" id="ARBA00005806"/>
    </source>
</evidence>
<organism evidence="7 8">
    <name type="scientific">Clostridium oceanicum</name>
    <dbReference type="NCBI Taxonomy" id="1543"/>
    <lineage>
        <taxon>Bacteria</taxon>
        <taxon>Bacillati</taxon>
        <taxon>Bacillota</taxon>
        <taxon>Clostridia</taxon>
        <taxon>Eubacteriales</taxon>
        <taxon>Clostridiaceae</taxon>
        <taxon>Clostridium</taxon>
    </lineage>
</organism>
<reference evidence="7 8" key="1">
    <citation type="journal article" date="2019" name="Int. J. Syst. Evol. Microbiol.">
        <title>The Global Catalogue of Microorganisms (GCM) 10K type strain sequencing project: providing services to taxonomists for standard genome sequencing and annotation.</title>
        <authorList>
            <consortium name="The Broad Institute Genomics Platform"/>
            <consortium name="The Broad Institute Genome Sequencing Center for Infectious Disease"/>
            <person name="Wu L."/>
            <person name="Ma J."/>
        </authorList>
    </citation>
    <scope>NUCLEOTIDE SEQUENCE [LARGE SCALE GENOMIC DNA]</scope>
    <source>
        <strain evidence="7 8">JCM 1407</strain>
    </source>
</reference>
<keyword evidence="4" id="KW-0408">Iron</keyword>
<dbReference type="InterPro" id="IPR010327">
    <property type="entry name" value="FldB/FldC_alpha/beta"/>
</dbReference>
<dbReference type="PANTHER" id="PTHR30548">
    <property type="entry name" value="2-HYDROXYGLUTARYL-COA DEHYDRATASE, D-COMPONENT-RELATED"/>
    <property type="match status" value="1"/>
</dbReference>
<evidence type="ECO:0000313" key="7">
    <source>
        <dbReference type="EMBL" id="GAA0733298.1"/>
    </source>
</evidence>
<comment type="similarity">
    <text evidence="2">Belongs to the FldB/FldC dehydratase alpha/beta subunit family.</text>
</comment>
<dbReference type="EMBL" id="BAAACG010000003">
    <property type="protein sequence ID" value="GAA0733298.1"/>
    <property type="molecule type" value="Genomic_DNA"/>
</dbReference>
<evidence type="ECO:0000256" key="4">
    <source>
        <dbReference type="ARBA" id="ARBA00023004"/>
    </source>
</evidence>
<evidence type="ECO:0000256" key="5">
    <source>
        <dbReference type="ARBA" id="ARBA00023014"/>
    </source>
</evidence>
<evidence type="ECO:0000256" key="6">
    <source>
        <dbReference type="SAM" id="Coils"/>
    </source>
</evidence>
<dbReference type="Gene3D" id="3.40.50.11900">
    <property type="match status" value="1"/>
</dbReference>
<gene>
    <name evidence="7" type="ORF">GCM10008906_03900</name>
</gene>
<keyword evidence="8" id="KW-1185">Reference proteome</keyword>
<dbReference type="Pfam" id="PF06050">
    <property type="entry name" value="HGD-D"/>
    <property type="match status" value="1"/>
</dbReference>